<dbReference type="SUPFAM" id="SSF53474">
    <property type="entry name" value="alpha/beta-Hydrolases"/>
    <property type="match status" value="1"/>
</dbReference>
<keyword evidence="3" id="KW-1185">Reference proteome</keyword>
<name>A0ABR9RK17_9FIRM</name>
<evidence type="ECO:0000313" key="2">
    <source>
        <dbReference type="EMBL" id="MBE5063284.1"/>
    </source>
</evidence>
<dbReference type="InterPro" id="IPR000073">
    <property type="entry name" value="AB_hydrolase_1"/>
</dbReference>
<sequence length="250" mass="28419">MSYLTFHSKKIFYKEAGHGKPLVMLHGDTASSVMFEFLLPLYQENFRVILLDFLGNGQSDRVSHFPADLWSSQAEQVIALIEHMHIEKVNILGTSGGAWIAANTALKRPDLTEKVIADSFDGRTLHETFAEDLLKERRAAMQDPSARQFYQWCQGEDWESIVELNTQALVKCAADRVPLFCMPLEKLQVPILFMGSREDSMCRRNIEEEYLEMSRLVQDGSIHMFQTGGHPSILTNAELSARVITEFIYG</sequence>
<evidence type="ECO:0000259" key="1">
    <source>
        <dbReference type="Pfam" id="PF00561"/>
    </source>
</evidence>
<dbReference type="InterPro" id="IPR050266">
    <property type="entry name" value="AB_hydrolase_sf"/>
</dbReference>
<feature type="domain" description="AB hydrolase-1" evidence="1">
    <location>
        <begin position="20"/>
        <end position="144"/>
    </location>
</feature>
<keyword evidence="2" id="KW-0378">Hydrolase</keyword>
<dbReference type="GO" id="GO:0016787">
    <property type="term" value="F:hydrolase activity"/>
    <property type="evidence" value="ECO:0007669"/>
    <property type="project" value="UniProtKB-KW"/>
</dbReference>
<evidence type="ECO:0000313" key="3">
    <source>
        <dbReference type="Proteomes" id="UP000758652"/>
    </source>
</evidence>
<organism evidence="2 3">
    <name type="scientific">Claveliimonas monacensis</name>
    <dbReference type="NCBI Taxonomy" id="2779351"/>
    <lineage>
        <taxon>Bacteria</taxon>
        <taxon>Bacillati</taxon>
        <taxon>Bacillota</taxon>
        <taxon>Clostridia</taxon>
        <taxon>Lachnospirales</taxon>
        <taxon>Lachnospiraceae</taxon>
        <taxon>Claveliimonas</taxon>
    </lineage>
</organism>
<dbReference type="Proteomes" id="UP000758652">
    <property type="component" value="Unassembled WGS sequence"/>
</dbReference>
<protein>
    <submittedName>
        <fullName evidence="2">Alpha/beta hydrolase</fullName>
    </submittedName>
</protein>
<proteinExistence type="predicted"/>
<comment type="caution">
    <text evidence="2">The sequence shown here is derived from an EMBL/GenBank/DDBJ whole genome shotgun (WGS) entry which is preliminary data.</text>
</comment>
<accession>A0ABR9RK17</accession>
<dbReference type="Gene3D" id="3.40.50.1820">
    <property type="entry name" value="alpha/beta hydrolase"/>
    <property type="match status" value="1"/>
</dbReference>
<reference evidence="2 3" key="1">
    <citation type="submission" date="2020-10" db="EMBL/GenBank/DDBJ databases">
        <title>ChiBAC.</title>
        <authorList>
            <person name="Zenner C."/>
            <person name="Hitch T.C.A."/>
            <person name="Clavel T."/>
        </authorList>
    </citation>
    <scope>NUCLEOTIDE SEQUENCE [LARGE SCALE GENOMIC DNA]</scope>
    <source>
        <strain evidence="2 3">DSM 108991</strain>
    </source>
</reference>
<dbReference type="Pfam" id="PF00561">
    <property type="entry name" value="Abhydrolase_1"/>
    <property type="match status" value="1"/>
</dbReference>
<dbReference type="EMBL" id="JADCKL010000005">
    <property type="protein sequence ID" value="MBE5063284.1"/>
    <property type="molecule type" value="Genomic_DNA"/>
</dbReference>
<dbReference type="PANTHER" id="PTHR43798">
    <property type="entry name" value="MONOACYLGLYCEROL LIPASE"/>
    <property type="match status" value="1"/>
</dbReference>
<dbReference type="InterPro" id="IPR029058">
    <property type="entry name" value="AB_hydrolase_fold"/>
</dbReference>
<gene>
    <name evidence="2" type="ORF">INF30_08415</name>
</gene>
<dbReference type="RefSeq" id="WP_226394877.1">
    <property type="nucleotide sequence ID" value="NZ_JADCKL010000005.1"/>
</dbReference>